<evidence type="ECO:0000313" key="2">
    <source>
        <dbReference type="EMBL" id="EPG74108.1"/>
    </source>
</evidence>
<dbReference type="EMBL" id="AKWZ02000010">
    <property type="protein sequence ID" value="EPG74108.1"/>
    <property type="molecule type" value="Genomic_DNA"/>
</dbReference>
<feature type="compositionally biased region" description="Polar residues" evidence="1">
    <location>
        <begin position="195"/>
        <end position="204"/>
    </location>
</feature>
<keyword evidence="3" id="KW-1185">Reference proteome</keyword>
<comment type="caution">
    <text evidence="2">The sequence shown here is derived from an EMBL/GenBank/DDBJ whole genome shotgun (WGS) entry which is preliminary data.</text>
</comment>
<reference evidence="2" key="1">
    <citation type="submission" date="2013-04" db="EMBL/GenBank/DDBJ databases">
        <authorList>
            <person name="Harkins D.M."/>
            <person name="Durkin A.S."/>
            <person name="Selengut J.D."/>
            <person name="Sanka R."/>
            <person name="DePew J."/>
            <person name="Purushe J."/>
            <person name="Ahmed A."/>
            <person name="van der Linden H."/>
            <person name="Goris M.G.A."/>
            <person name="Hartskeerl R.A."/>
            <person name="Vinetz J.M."/>
            <person name="Sutton G.G."/>
            <person name="Nelson W.C."/>
            <person name="Fouts D.E."/>
        </authorList>
    </citation>
    <scope>NUCLEOTIDE SEQUENCE [LARGE SCALE GENOMIC DNA]</scope>
    <source>
        <strain evidence="2">BUT 6</strain>
    </source>
</reference>
<dbReference type="RefSeq" id="WP_016550567.1">
    <property type="nucleotide sequence ID" value="NZ_AKWZ02000010.1"/>
</dbReference>
<protein>
    <submittedName>
        <fullName evidence="2">Uncharacterized protein</fullName>
    </submittedName>
</protein>
<organism evidence="2 3">
    <name type="scientific">Leptospira fainei serovar Hurstbridge str. BUT 6</name>
    <dbReference type="NCBI Taxonomy" id="1193011"/>
    <lineage>
        <taxon>Bacteria</taxon>
        <taxon>Pseudomonadati</taxon>
        <taxon>Spirochaetota</taxon>
        <taxon>Spirochaetia</taxon>
        <taxon>Leptospirales</taxon>
        <taxon>Leptospiraceae</taxon>
        <taxon>Leptospira</taxon>
    </lineage>
</organism>
<feature type="region of interest" description="Disordered" evidence="1">
    <location>
        <begin position="193"/>
        <end position="218"/>
    </location>
</feature>
<evidence type="ECO:0000313" key="3">
    <source>
        <dbReference type="Proteomes" id="UP000014540"/>
    </source>
</evidence>
<name>S3UY15_9LEPT</name>
<dbReference type="STRING" id="1193011.LEP1GSC058_3737"/>
<gene>
    <name evidence="2" type="ORF">LEP1GSC058_3737</name>
</gene>
<sequence length="230" mass="25861">MHHSLLEPVRIGIFPFLLILALFLSVESPAQTTPAGTSVHPKESLTGGPPTLKKLVEDVRATLKERGYTLDKKSQFTGSVFKGSSVIFKLQFPEGKDRKIIRKLGIGLAHEIPDEAVMVQIFISDSQDRKLSPLYTGLAETSFIYEWEARYGENHFLIEIRLEESESNVANFELLFGSELYTPSAAFGREEKDQNLNLPQSPGTKQPGLEGRPQGTNEVRNYFEVFKKEF</sequence>
<dbReference type="AlphaFoldDB" id="S3UY15"/>
<evidence type="ECO:0000256" key="1">
    <source>
        <dbReference type="SAM" id="MobiDB-lite"/>
    </source>
</evidence>
<dbReference type="Proteomes" id="UP000014540">
    <property type="component" value="Unassembled WGS sequence"/>
</dbReference>
<accession>S3UY15</accession>
<proteinExistence type="predicted"/>
<dbReference type="OrthoDB" id="343951at2"/>